<name>A0A9D4KR45_DREPO</name>
<keyword evidence="2" id="KW-1185">Reference proteome</keyword>
<dbReference type="AlphaFoldDB" id="A0A9D4KR45"/>
<evidence type="ECO:0000313" key="1">
    <source>
        <dbReference type="EMBL" id="KAH3843611.1"/>
    </source>
</evidence>
<protein>
    <submittedName>
        <fullName evidence="1">Uncharacterized protein</fullName>
    </submittedName>
</protein>
<accession>A0A9D4KR45</accession>
<proteinExistence type="predicted"/>
<dbReference type="Proteomes" id="UP000828390">
    <property type="component" value="Unassembled WGS sequence"/>
</dbReference>
<reference evidence="1" key="1">
    <citation type="journal article" date="2019" name="bioRxiv">
        <title>The Genome of the Zebra Mussel, Dreissena polymorpha: A Resource for Invasive Species Research.</title>
        <authorList>
            <person name="McCartney M.A."/>
            <person name="Auch B."/>
            <person name="Kono T."/>
            <person name="Mallez S."/>
            <person name="Zhang Y."/>
            <person name="Obille A."/>
            <person name="Becker A."/>
            <person name="Abrahante J.E."/>
            <person name="Garbe J."/>
            <person name="Badalamenti J.P."/>
            <person name="Herman A."/>
            <person name="Mangelson H."/>
            <person name="Liachko I."/>
            <person name="Sullivan S."/>
            <person name="Sone E.D."/>
            <person name="Koren S."/>
            <person name="Silverstein K.A.T."/>
            <person name="Beckman K.B."/>
            <person name="Gohl D.M."/>
        </authorList>
    </citation>
    <scope>NUCLEOTIDE SEQUENCE</scope>
    <source>
        <strain evidence="1">Duluth1</strain>
        <tissue evidence="1">Whole animal</tissue>
    </source>
</reference>
<dbReference type="EMBL" id="JAIWYP010000004">
    <property type="protein sequence ID" value="KAH3843611.1"/>
    <property type="molecule type" value="Genomic_DNA"/>
</dbReference>
<gene>
    <name evidence="1" type="ORF">DPMN_117133</name>
</gene>
<sequence>MRPPRMSKAPDKEPSYCIVPFMLWNNWITLRSLGGQPIFARTMNSQSLLKKSFALVRSKKARKRGLCYSLYYYYSCLIEKFISMVDLSEQSAHIDSGNILESLCSLFRTIRAKTLPTKLRSDSPLKLLQSCLSPLFWCRVMLLVSLMPTNSSSHH</sequence>
<evidence type="ECO:0000313" key="2">
    <source>
        <dbReference type="Proteomes" id="UP000828390"/>
    </source>
</evidence>
<comment type="caution">
    <text evidence="1">The sequence shown here is derived from an EMBL/GenBank/DDBJ whole genome shotgun (WGS) entry which is preliminary data.</text>
</comment>
<organism evidence="1 2">
    <name type="scientific">Dreissena polymorpha</name>
    <name type="common">Zebra mussel</name>
    <name type="synonym">Mytilus polymorpha</name>
    <dbReference type="NCBI Taxonomy" id="45954"/>
    <lineage>
        <taxon>Eukaryota</taxon>
        <taxon>Metazoa</taxon>
        <taxon>Spiralia</taxon>
        <taxon>Lophotrochozoa</taxon>
        <taxon>Mollusca</taxon>
        <taxon>Bivalvia</taxon>
        <taxon>Autobranchia</taxon>
        <taxon>Heteroconchia</taxon>
        <taxon>Euheterodonta</taxon>
        <taxon>Imparidentia</taxon>
        <taxon>Neoheterodontei</taxon>
        <taxon>Myida</taxon>
        <taxon>Dreissenoidea</taxon>
        <taxon>Dreissenidae</taxon>
        <taxon>Dreissena</taxon>
    </lineage>
</organism>
<reference evidence="1" key="2">
    <citation type="submission" date="2020-11" db="EMBL/GenBank/DDBJ databases">
        <authorList>
            <person name="McCartney M.A."/>
            <person name="Auch B."/>
            <person name="Kono T."/>
            <person name="Mallez S."/>
            <person name="Becker A."/>
            <person name="Gohl D.M."/>
            <person name="Silverstein K.A.T."/>
            <person name="Koren S."/>
            <person name="Bechman K.B."/>
            <person name="Herman A."/>
            <person name="Abrahante J.E."/>
            <person name="Garbe J."/>
        </authorList>
    </citation>
    <scope>NUCLEOTIDE SEQUENCE</scope>
    <source>
        <strain evidence="1">Duluth1</strain>
        <tissue evidence="1">Whole animal</tissue>
    </source>
</reference>